<sequence length="78" mass="7789">MTVASPAAGANGLIDGVPVKQSSNCDPNYSGCVPIASDVDCAGGSGNGPEYVQGPIQVTGRDIYDLDRDGDGIACDSN</sequence>
<keyword evidence="2" id="KW-1185">Reference proteome</keyword>
<evidence type="ECO:0000313" key="1">
    <source>
        <dbReference type="EMBL" id="CDO06895.1"/>
    </source>
</evidence>
<dbReference type="eggNOG" id="COG3583">
    <property type="taxonomic scope" value="Bacteria"/>
</dbReference>
<organism evidence="1 2">
    <name type="scientific">Mycolicibacterium cosmeticum</name>
    <dbReference type="NCBI Taxonomy" id="258533"/>
    <lineage>
        <taxon>Bacteria</taxon>
        <taxon>Bacillati</taxon>
        <taxon>Actinomycetota</taxon>
        <taxon>Actinomycetes</taxon>
        <taxon>Mycobacteriales</taxon>
        <taxon>Mycobacteriaceae</taxon>
        <taxon>Mycolicibacterium</taxon>
    </lineage>
</organism>
<gene>
    <name evidence="1" type="ORF">BN977_01689</name>
</gene>
<dbReference type="AlphaFoldDB" id="W9BJ60"/>
<dbReference type="STRING" id="258533.BN977_01689"/>
<proteinExistence type="predicted"/>
<accession>W9BJ60</accession>
<dbReference type="RefSeq" id="WP_051561485.1">
    <property type="nucleotide sequence ID" value="NZ_CCBB010000001.1"/>
</dbReference>
<protein>
    <recommendedName>
        <fullName evidence="3">Excalibur domain-containing protein</fullName>
    </recommendedName>
</protein>
<evidence type="ECO:0000313" key="2">
    <source>
        <dbReference type="Proteomes" id="UP000028870"/>
    </source>
</evidence>
<dbReference type="EMBL" id="CCBB010000001">
    <property type="protein sequence ID" value="CDO06895.1"/>
    <property type="molecule type" value="Genomic_DNA"/>
</dbReference>
<dbReference type="OrthoDB" id="6048299at2"/>
<evidence type="ECO:0008006" key="3">
    <source>
        <dbReference type="Google" id="ProtNLM"/>
    </source>
</evidence>
<dbReference type="Proteomes" id="UP000028870">
    <property type="component" value="Unassembled WGS sequence"/>
</dbReference>
<reference evidence="1" key="2">
    <citation type="submission" date="2014-03" db="EMBL/GenBank/DDBJ databases">
        <authorList>
            <person name="Urmite Genomes"/>
        </authorList>
    </citation>
    <scope>NUCLEOTIDE SEQUENCE</scope>
    <source>
        <strain evidence="1">DSM 44829</strain>
    </source>
</reference>
<name>W9BJ60_MYCCO</name>
<comment type="caution">
    <text evidence="1">The sequence shown here is derived from an EMBL/GenBank/DDBJ whole genome shotgun (WGS) entry which is preliminary data.</text>
</comment>
<reference evidence="1" key="1">
    <citation type="submission" date="2014-03" db="EMBL/GenBank/DDBJ databases">
        <title>Draft Genome Sequence of Mycobacterium cosmeticum DSM 44829.</title>
        <authorList>
            <person name="Croce O."/>
            <person name="Robert C."/>
            <person name="Raoult D."/>
            <person name="Drancourt M."/>
        </authorList>
    </citation>
    <scope>NUCLEOTIDE SEQUENCE [LARGE SCALE GENOMIC DNA]</scope>
    <source>
        <strain evidence="1">DSM 44829</strain>
    </source>
</reference>